<feature type="region of interest" description="Disordered" evidence="1">
    <location>
        <begin position="26"/>
        <end position="64"/>
    </location>
</feature>
<evidence type="ECO:0000313" key="4">
    <source>
        <dbReference type="EMBL" id="MRH44564.1"/>
    </source>
</evidence>
<dbReference type="Proteomes" id="UP000799092">
    <property type="component" value="Unassembled WGS sequence"/>
</dbReference>
<sequence length="354" mass="40028">MRNYYWKSLILIFLIMTVIVACSKEEQVAEPNPNNEVEDPEPIEEPEEPEPEEPAFKNMYPFSGEPTNDEVNDRAVAVMVNNHPQARPQTGLNKADIVFEILAEGNITRLMAIFQSEKPDVVGPVRSARPYYFNIADDYGAIYVHHGAAGFILDMLKAGAADHLEGMFYDNDRHLFKREDFRVAPHNSYLIFDAVYEVAQGKGYEVEEDHKAIPFLNEEEIMAISGEVANEISFNYEATPVRYTYDTESEKYFRFNGEEQTTDLETGEPIQLDNVFFVETYHEVVDSAGRREIDFSSGGNAYLFQKGKVQSLEWQNIDGQIIPVQNGEPVGFVPGKTWINVIPTSTGLEGASIQ</sequence>
<evidence type="ECO:0000259" key="3">
    <source>
        <dbReference type="Pfam" id="PF17479"/>
    </source>
</evidence>
<dbReference type="PROSITE" id="PS51257">
    <property type="entry name" value="PROKAR_LIPOPROTEIN"/>
    <property type="match status" value="1"/>
</dbReference>
<evidence type="ECO:0000313" key="5">
    <source>
        <dbReference type="Proteomes" id="UP000799092"/>
    </source>
</evidence>
<protein>
    <submittedName>
        <fullName evidence="4">DUF3048 domain-containing protein</fullName>
    </submittedName>
</protein>
<feature type="domain" description="DUF3048" evidence="2">
    <location>
        <begin position="63"/>
        <end position="204"/>
    </location>
</feature>
<dbReference type="Pfam" id="PF17479">
    <property type="entry name" value="DUF3048_C"/>
    <property type="match status" value="1"/>
</dbReference>
<keyword evidence="5" id="KW-1185">Reference proteome</keyword>
<dbReference type="InterPro" id="IPR035328">
    <property type="entry name" value="DUF3048_C"/>
</dbReference>
<feature type="compositionally biased region" description="Acidic residues" evidence="1">
    <location>
        <begin position="36"/>
        <end position="53"/>
    </location>
</feature>
<comment type="caution">
    <text evidence="4">The sequence shown here is derived from an EMBL/GenBank/DDBJ whole genome shotgun (WGS) entry which is preliminary data.</text>
</comment>
<dbReference type="OrthoDB" id="9779102at2"/>
<dbReference type="AlphaFoldDB" id="A0A6A8DG01"/>
<dbReference type="InterPro" id="IPR021416">
    <property type="entry name" value="DUF3048_N"/>
</dbReference>
<dbReference type="SUPFAM" id="SSF159774">
    <property type="entry name" value="YerB-like"/>
    <property type="match status" value="1"/>
</dbReference>
<dbReference type="RefSeq" id="WP_153738178.1">
    <property type="nucleotide sequence ID" value="NZ_WJNG01000017.1"/>
</dbReference>
<feature type="domain" description="DUF3048" evidence="3">
    <location>
        <begin position="234"/>
        <end position="339"/>
    </location>
</feature>
<dbReference type="Pfam" id="PF11258">
    <property type="entry name" value="DUF3048"/>
    <property type="match status" value="1"/>
</dbReference>
<proteinExistence type="predicted"/>
<evidence type="ECO:0000259" key="2">
    <source>
        <dbReference type="Pfam" id="PF11258"/>
    </source>
</evidence>
<dbReference type="Gene3D" id="3.50.90.10">
    <property type="entry name" value="YerB-like"/>
    <property type="match status" value="1"/>
</dbReference>
<dbReference type="EMBL" id="WJNG01000017">
    <property type="protein sequence ID" value="MRH44564.1"/>
    <property type="molecule type" value="Genomic_DNA"/>
</dbReference>
<evidence type="ECO:0000256" key="1">
    <source>
        <dbReference type="SAM" id="MobiDB-lite"/>
    </source>
</evidence>
<organism evidence="4 5">
    <name type="scientific">Aquibacillus halophilus</name>
    <dbReference type="NCBI Taxonomy" id="930132"/>
    <lineage>
        <taxon>Bacteria</taxon>
        <taxon>Bacillati</taxon>
        <taxon>Bacillota</taxon>
        <taxon>Bacilli</taxon>
        <taxon>Bacillales</taxon>
        <taxon>Bacillaceae</taxon>
        <taxon>Aquibacillus</taxon>
    </lineage>
</organism>
<gene>
    <name evidence="4" type="ORF">GH741_18115</name>
</gene>
<reference evidence="4" key="1">
    <citation type="submission" date="2019-11" db="EMBL/GenBank/DDBJ databases">
        <authorList>
            <person name="Li J."/>
        </authorList>
    </citation>
    <scope>NUCLEOTIDE SEQUENCE</scope>
    <source>
        <strain evidence="4">B6B</strain>
    </source>
</reference>
<name>A0A6A8DG01_9BACI</name>
<accession>A0A6A8DG01</accession>
<dbReference type="InterPro" id="IPR023158">
    <property type="entry name" value="YerB-like_sf"/>
</dbReference>